<reference evidence="1" key="2">
    <citation type="submission" date="2023-05" db="EMBL/GenBank/DDBJ databases">
        <authorList>
            <consortium name="Lawrence Berkeley National Laboratory"/>
            <person name="Steindorff A."/>
            <person name="Hensen N."/>
            <person name="Bonometti L."/>
            <person name="Westerberg I."/>
            <person name="Brannstrom I.O."/>
            <person name="Guillou S."/>
            <person name="Cros-Aarteil S."/>
            <person name="Calhoun S."/>
            <person name="Haridas S."/>
            <person name="Kuo A."/>
            <person name="Mondo S."/>
            <person name="Pangilinan J."/>
            <person name="Riley R."/>
            <person name="Labutti K."/>
            <person name="Andreopoulos B."/>
            <person name="Lipzen A."/>
            <person name="Chen C."/>
            <person name="Yanf M."/>
            <person name="Daum C."/>
            <person name="Ng V."/>
            <person name="Clum A."/>
            <person name="Ohm R."/>
            <person name="Martin F."/>
            <person name="Silar P."/>
            <person name="Natvig D."/>
            <person name="Lalanne C."/>
            <person name="Gautier V."/>
            <person name="Ament-Velasquez S.L."/>
            <person name="Kruys A."/>
            <person name="Hutchinson M.I."/>
            <person name="Powell A.J."/>
            <person name="Barry K."/>
            <person name="Miller A.N."/>
            <person name="Grigoriev I.V."/>
            <person name="Debuchy R."/>
            <person name="Gladieux P."/>
            <person name="Thoren M.H."/>
            <person name="Johannesson H."/>
        </authorList>
    </citation>
    <scope>NUCLEOTIDE SEQUENCE</scope>
    <source>
        <strain evidence="1">CBS 141.50</strain>
    </source>
</reference>
<dbReference type="Proteomes" id="UP001302676">
    <property type="component" value="Unassembled WGS sequence"/>
</dbReference>
<dbReference type="AlphaFoldDB" id="A0AAN6UY41"/>
<reference evidence="1" key="1">
    <citation type="journal article" date="2023" name="Mol. Phylogenet. Evol.">
        <title>Genome-scale phylogeny and comparative genomics of the fungal order Sordariales.</title>
        <authorList>
            <person name="Hensen N."/>
            <person name="Bonometti L."/>
            <person name="Westerberg I."/>
            <person name="Brannstrom I.O."/>
            <person name="Guillou S."/>
            <person name="Cros-Aarteil S."/>
            <person name="Calhoun S."/>
            <person name="Haridas S."/>
            <person name="Kuo A."/>
            <person name="Mondo S."/>
            <person name="Pangilinan J."/>
            <person name="Riley R."/>
            <person name="LaButti K."/>
            <person name="Andreopoulos B."/>
            <person name="Lipzen A."/>
            <person name="Chen C."/>
            <person name="Yan M."/>
            <person name="Daum C."/>
            <person name="Ng V."/>
            <person name="Clum A."/>
            <person name="Steindorff A."/>
            <person name="Ohm R.A."/>
            <person name="Martin F."/>
            <person name="Silar P."/>
            <person name="Natvig D.O."/>
            <person name="Lalanne C."/>
            <person name="Gautier V."/>
            <person name="Ament-Velasquez S.L."/>
            <person name="Kruys A."/>
            <person name="Hutchinson M.I."/>
            <person name="Powell A.J."/>
            <person name="Barry K."/>
            <person name="Miller A.N."/>
            <person name="Grigoriev I.V."/>
            <person name="Debuchy R."/>
            <person name="Gladieux P."/>
            <person name="Hiltunen Thoren M."/>
            <person name="Johannesson H."/>
        </authorList>
    </citation>
    <scope>NUCLEOTIDE SEQUENCE</scope>
    <source>
        <strain evidence="1">CBS 141.50</strain>
    </source>
</reference>
<comment type="caution">
    <text evidence="1">The sequence shown here is derived from an EMBL/GenBank/DDBJ whole genome shotgun (WGS) entry which is preliminary data.</text>
</comment>
<name>A0AAN6UY41_9PEZI</name>
<evidence type="ECO:0000313" key="2">
    <source>
        <dbReference type="Proteomes" id="UP001302676"/>
    </source>
</evidence>
<proteinExistence type="predicted"/>
<organism evidence="1 2">
    <name type="scientific">Dichotomopilus funicola</name>
    <dbReference type="NCBI Taxonomy" id="1934379"/>
    <lineage>
        <taxon>Eukaryota</taxon>
        <taxon>Fungi</taxon>
        <taxon>Dikarya</taxon>
        <taxon>Ascomycota</taxon>
        <taxon>Pezizomycotina</taxon>
        <taxon>Sordariomycetes</taxon>
        <taxon>Sordariomycetidae</taxon>
        <taxon>Sordariales</taxon>
        <taxon>Chaetomiaceae</taxon>
        <taxon>Dichotomopilus</taxon>
    </lineage>
</organism>
<sequence length="216" mass="24405">MERDEVFEFKYSDRVEIEAPLPSDRIRRGGADNNGIAQPLRDIDISDLTGGQIWLHFETEKTSAIRHLHRYIDRHDKWRKLKPASAPLNLTQRDWGSAPPEFWQFKVARDGLLQHLDLISRLLDLLYPNAAKGLPTLYCIVACLTLIVSATWDRSELVVRGLSCASLAVATSTAVAGSARSYVVHYCKAVIRSLLQRLKGDKLTEGDRYSLESQMV</sequence>
<evidence type="ECO:0000313" key="1">
    <source>
        <dbReference type="EMBL" id="KAK4141363.1"/>
    </source>
</evidence>
<accession>A0AAN6UY41</accession>
<dbReference type="RefSeq" id="XP_062634734.1">
    <property type="nucleotide sequence ID" value="XM_062781646.1"/>
</dbReference>
<protein>
    <submittedName>
        <fullName evidence="1">Uncharacterized protein</fullName>
    </submittedName>
</protein>
<dbReference type="GeneID" id="87818259"/>
<gene>
    <name evidence="1" type="ORF">C8A04DRAFT_31115</name>
</gene>
<dbReference type="EMBL" id="MU853613">
    <property type="protein sequence ID" value="KAK4141363.1"/>
    <property type="molecule type" value="Genomic_DNA"/>
</dbReference>
<keyword evidence="2" id="KW-1185">Reference proteome</keyword>